<keyword evidence="6" id="KW-0732">Signal</keyword>
<dbReference type="Gene3D" id="2.60.120.260">
    <property type="entry name" value="Galactose-binding domain-like"/>
    <property type="match status" value="1"/>
</dbReference>
<feature type="domain" description="BIG2" evidence="8">
    <location>
        <begin position="781"/>
        <end position="860"/>
    </location>
</feature>
<feature type="domain" description="BIG2" evidence="8">
    <location>
        <begin position="1566"/>
        <end position="1644"/>
    </location>
</feature>
<feature type="domain" description="BIG2" evidence="8">
    <location>
        <begin position="1146"/>
        <end position="1234"/>
    </location>
</feature>
<feature type="region of interest" description="Disordered" evidence="7">
    <location>
        <begin position="1346"/>
        <end position="1367"/>
    </location>
</feature>
<feature type="domain" description="BIG2" evidence="8">
    <location>
        <begin position="1456"/>
        <end position="1530"/>
    </location>
</feature>
<accession>A0ABT8GCK7</accession>
<keyword evidence="5 6" id="KW-0326">Glycosidase</keyword>
<dbReference type="InterPro" id="IPR017853">
    <property type="entry name" value="GH"/>
</dbReference>
<feature type="domain" description="BIG2" evidence="8">
    <location>
        <begin position="874"/>
        <end position="968"/>
    </location>
</feature>
<evidence type="ECO:0000313" key="10">
    <source>
        <dbReference type="Proteomes" id="UP001172728"/>
    </source>
</evidence>
<comment type="similarity">
    <text evidence="2 6">Belongs to the glycosyl hydrolase 53 family.</text>
</comment>
<evidence type="ECO:0000256" key="4">
    <source>
        <dbReference type="ARBA" id="ARBA00022801"/>
    </source>
</evidence>
<proteinExistence type="inferred from homology"/>
<evidence type="ECO:0000256" key="7">
    <source>
        <dbReference type="SAM" id="MobiDB-lite"/>
    </source>
</evidence>
<feature type="signal peptide" evidence="6">
    <location>
        <begin position="1"/>
        <end position="33"/>
    </location>
</feature>
<name>A0ABT8GCK7_9MICO</name>
<dbReference type="InterPro" id="IPR008964">
    <property type="entry name" value="Invasin/intimin_cell_adhesion"/>
</dbReference>
<dbReference type="InterPro" id="IPR011683">
    <property type="entry name" value="Glyco_hydro_53"/>
</dbReference>
<evidence type="ECO:0000256" key="5">
    <source>
        <dbReference type="ARBA" id="ARBA00023295"/>
    </source>
</evidence>
<dbReference type="InterPro" id="IPR003343">
    <property type="entry name" value="Big_2"/>
</dbReference>
<reference evidence="9" key="1">
    <citation type="submission" date="2023-06" db="EMBL/GenBank/DDBJ databases">
        <title>Sysu t00192.</title>
        <authorList>
            <person name="Gao L."/>
            <person name="Fang B.-Z."/>
            <person name="Li W.-J."/>
        </authorList>
    </citation>
    <scope>NUCLEOTIDE SEQUENCE</scope>
    <source>
        <strain evidence="9">SYSU T00192</strain>
    </source>
</reference>
<evidence type="ECO:0000259" key="8">
    <source>
        <dbReference type="SMART" id="SM00635"/>
    </source>
</evidence>
<evidence type="ECO:0000313" key="9">
    <source>
        <dbReference type="EMBL" id="MDN4476882.1"/>
    </source>
</evidence>
<dbReference type="SUPFAM" id="SSF49373">
    <property type="entry name" value="Invasin/intimin cell-adhesion fragments"/>
    <property type="match status" value="6"/>
</dbReference>
<evidence type="ECO:0000256" key="3">
    <source>
        <dbReference type="ARBA" id="ARBA00012556"/>
    </source>
</evidence>
<feature type="domain" description="BIG2" evidence="8">
    <location>
        <begin position="975"/>
        <end position="1052"/>
    </location>
</feature>
<dbReference type="Gene3D" id="3.20.20.80">
    <property type="entry name" value="Glycosidases"/>
    <property type="match status" value="1"/>
</dbReference>
<dbReference type="Proteomes" id="UP001172728">
    <property type="component" value="Unassembled WGS sequence"/>
</dbReference>
<keyword evidence="10" id="KW-1185">Reference proteome</keyword>
<protein>
    <recommendedName>
        <fullName evidence="3 6">Arabinogalactan endo-beta-1,4-galactanase</fullName>
        <ecNumber evidence="3 6">3.2.1.89</ecNumber>
    </recommendedName>
</protein>
<comment type="caution">
    <text evidence="9">The sequence shown here is derived from an EMBL/GenBank/DDBJ whole genome shotgun (WGS) entry which is preliminary data.</text>
</comment>
<dbReference type="EMBL" id="JAUHPW010000012">
    <property type="protein sequence ID" value="MDN4476882.1"/>
    <property type="molecule type" value="Genomic_DNA"/>
</dbReference>
<sequence length="1661" mass="172484">MTVKGDLRHKTIGAISLAAIALSTLAVSAPAAAAEVPTGGSSPVSFDFSDGLSGWDATGLASAQGTGGHDGGAYAALTPGTSLTATLTGLPQGSYTLDLRLRGGASDNNAKVVVSEAGGPDSVVLLDSALDGADTWSRTAHRNVLVYNGQATVTITAGSSALDIDDLVLSLDAADGSLANWGFEDGLTGWTASGPASVSSTDADTGEAAVRLEAGAEVSQTVAVEPSTRYAVTMRAKVDRADTFETTGHESWRGRDGETVARTSLGDRVNLGVRTVDGMVLRQAPSGTAGYGLVTATFVTGPDDHEVEIYANTVHDAAYVDSVTVETAAGAVRADSWTGNGGDSAYIDNLDLFVLDDENEIKGADVSFLQAEEDLGGKYFANGVQQDALRILANRGVNSVTSMIFVDAGEQIIGYDNLLPVFQSWTGPDGQPYPKQMIQGGYWDEEHTQELAVRATELGMSYHPSFHYSDAWVSAAKAYTPSVWTNVDYDGNRSHSDLAHLEDVVYTYVHDFMTDLVALDVDIAGVKAGNEQNGGLLWPAGRGATSEGHAAIITATYEAVADVAPEVITSVHTNNGYDTGASANFFDGLEAAGALFDGENYSLYGGRSSGNIIEIGEAINADADRRYREYIDVEAGFSFTRYKPTHDQQTTQLGQSQYYRNSPNGQYNWLLDYMQAPLDYPNPYGQKRGFYYWEAVWIPTPGVGSSDGGTADVNNRILFNNGDVSIQEMGSAQPGKSGDAMDSLYAYLMRGVPKQKDADVQTPLGTDNGYADGVYAVDLAEPTGISLVDSAITLEAGTKRHVKPVVTPTDAVLTDSVVAYTSSDDSVVKVTHEGFVIGVAPGTATVTATDAAGHSASMSVTVPDVVPATEIAVTVDGTDVSDGGTVAAEVKEGLDLSATLADASRQAVVYTSSDPEVASFFGETHQTVAGRAMQRTDAGSLVQLDIHAAGTTTITVESVDGGASVSFTVDATKVPVTAVELDVAEATLDTGRTLQLEATVLPADASFYHLAWESSDPALATVDDSGLVTAVAEGDVTIRAIAEDDDTVFGETLIHVVPVRATGVILDRETMTLQLGTTKALQALVLPEDTANTAVTWASDDESVATVDADGAVTGVALGQATVTATADDGGFTASAVVTVQEDAVPVTGVAFDLDEHWFRADAFSTYAPTGPVPTLTVEATVSPADATDDALTWTSDDVSVARVNGFGIITPVGPGVARITAATADGEHAATIPVYVPSSSDSFENIAIGDAWGTGPIPGYGGYMTGSVQAVDGDQVLVASGSGSGGRGLQKSFGDGLVNDRVAVDFDWNVGAPEGSKGAYVTITDSSQQRYLSIQTNWSTELVFSSGGKSSAGTSNDPLSGTTPVGEGFDVNDTWYRVHAEIDLRAEETVFTITSVEDPTLTATHTVPFADMDYTGDVATLQTWTTRSGAMTWTTMLDDVAVYAAAPAPRSIETNIDAVRLIPIEGTLGARAQLTASVLPAGASQGVVWSSADASVATVTGDGLVSATNLVQSLGEVVSGTTTVRATSVADPDLHVDVPVTVTDTIRASEFFWIEDEDGATVFEEGGAATILDIDAGDPKQLIARLTGGDGDSDVAGIAWASSDPAVATIDPDTGALQGWTEGTTTLAVEVTMYSGDPKTAEVQVRVTGNAVVTSSIEIT</sequence>
<dbReference type="PANTHER" id="PTHR34983">
    <property type="entry name" value="ARABINOGALACTAN ENDO-BETA-1,4-GALACTANASE A"/>
    <property type="match status" value="1"/>
</dbReference>
<dbReference type="Gene3D" id="2.60.40.1080">
    <property type="match status" value="7"/>
</dbReference>
<dbReference type="EC" id="3.2.1.89" evidence="3 6"/>
<dbReference type="Pfam" id="PF07745">
    <property type="entry name" value="Glyco_hydro_53"/>
    <property type="match status" value="1"/>
</dbReference>
<feature type="compositionally biased region" description="Polar residues" evidence="7">
    <location>
        <begin position="1346"/>
        <end position="1364"/>
    </location>
</feature>
<feature type="domain" description="BIG2" evidence="8">
    <location>
        <begin position="1060"/>
        <end position="1137"/>
    </location>
</feature>
<comment type="catalytic activity">
    <reaction evidence="1 6">
        <text>The enzyme specifically hydrolyzes (1-&gt;4)-beta-D-galactosidic linkages in type I arabinogalactans.</text>
        <dbReference type="EC" id="3.2.1.89"/>
    </reaction>
</comment>
<dbReference type="RefSeq" id="WP_301135714.1">
    <property type="nucleotide sequence ID" value="NZ_JAUHPW010000012.1"/>
</dbReference>
<dbReference type="SUPFAM" id="SSF51445">
    <property type="entry name" value="(Trans)glycosidases"/>
    <property type="match status" value="1"/>
</dbReference>
<keyword evidence="4 6" id="KW-0378">Hydrolase</keyword>
<dbReference type="SMART" id="SM00635">
    <property type="entry name" value="BID_2"/>
    <property type="match status" value="7"/>
</dbReference>
<feature type="non-terminal residue" evidence="9">
    <location>
        <position position="1661"/>
    </location>
</feature>
<feature type="chain" id="PRO_5044977211" description="Arabinogalactan endo-beta-1,4-galactanase" evidence="6">
    <location>
        <begin position="34"/>
        <end position="1661"/>
    </location>
</feature>
<dbReference type="PANTHER" id="PTHR34983:SF1">
    <property type="entry name" value="ARABINOGALACTAN ENDO-BETA-1,4-GALACTANASE A"/>
    <property type="match status" value="1"/>
</dbReference>
<dbReference type="Pfam" id="PF02368">
    <property type="entry name" value="Big_2"/>
    <property type="match status" value="5"/>
</dbReference>
<gene>
    <name evidence="9" type="ORF">QQX09_13570</name>
</gene>
<evidence type="ECO:0000256" key="1">
    <source>
        <dbReference type="ARBA" id="ARBA00001695"/>
    </source>
</evidence>
<evidence type="ECO:0000256" key="6">
    <source>
        <dbReference type="RuleBase" id="RU361192"/>
    </source>
</evidence>
<organism evidence="9 10">
    <name type="scientific">Demequina litoralis</name>
    <dbReference type="NCBI Taxonomy" id="3051660"/>
    <lineage>
        <taxon>Bacteria</taxon>
        <taxon>Bacillati</taxon>
        <taxon>Actinomycetota</taxon>
        <taxon>Actinomycetes</taxon>
        <taxon>Micrococcales</taxon>
        <taxon>Demequinaceae</taxon>
        <taxon>Demequina</taxon>
    </lineage>
</organism>
<evidence type="ECO:0000256" key="2">
    <source>
        <dbReference type="ARBA" id="ARBA00010687"/>
    </source>
</evidence>